<name>A0AAN6Z3Y9_9PEZI</name>
<evidence type="ECO:0000313" key="2">
    <source>
        <dbReference type="EMBL" id="KAK4123983.1"/>
    </source>
</evidence>
<feature type="transmembrane region" description="Helical" evidence="1">
    <location>
        <begin position="121"/>
        <end position="141"/>
    </location>
</feature>
<comment type="caution">
    <text evidence="2">The sequence shown here is derived from an EMBL/GenBank/DDBJ whole genome shotgun (WGS) entry which is preliminary data.</text>
</comment>
<organism evidence="2 3">
    <name type="scientific">Parathielavia appendiculata</name>
    <dbReference type="NCBI Taxonomy" id="2587402"/>
    <lineage>
        <taxon>Eukaryota</taxon>
        <taxon>Fungi</taxon>
        <taxon>Dikarya</taxon>
        <taxon>Ascomycota</taxon>
        <taxon>Pezizomycotina</taxon>
        <taxon>Sordariomycetes</taxon>
        <taxon>Sordariomycetidae</taxon>
        <taxon>Sordariales</taxon>
        <taxon>Chaetomiaceae</taxon>
        <taxon>Parathielavia</taxon>
    </lineage>
</organism>
<dbReference type="PANTHER" id="PTHR35519:SF2">
    <property type="entry name" value="PH DOMAIN PROTEIN"/>
    <property type="match status" value="1"/>
</dbReference>
<keyword evidence="1" id="KW-0812">Transmembrane</keyword>
<dbReference type="Proteomes" id="UP001302602">
    <property type="component" value="Unassembled WGS sequence"/>
</dbReference>
<dbReference type="Pfam" id="PF13430">
    <property type="entry name" value="DUF4112"/>
    <property type="match status" value="1"/>
</dbReference>
<dbReference type="InterPro" id="IPR025187">
    <property type="entry name" value="DUF4112"/>
</dbReference>
<reference evidence="2" key="1">
    <citation type="journal article" date="2023" name="Mol. Phylogenet. Evol.">
        <title>Genome-scale phylogeny and comparative genomics of the fungal order Sordariales.</title>
        <authorList>
            <person name="Hensen N."/>
            <person name="Bonometti L."/>
            <person name="Westerberg I."/>
            <person name="Brannstrom I.O."/>
            <person name="Guillou S."/>
            <person name="Cros-Aarteil S."/>
            <person name="Calhoun S."/>
            <person name="Haridas S."/>
            <person name="Kuo A."/>
            <person name="Mondo S."/>
            <person name="Pangilinan J."/>
            <person name="Riley R."/>
            <person name="LaButti K."/>
            <person name="Andreopoulos B."/>
            <person name="Lipzen A."/>
            <person name="Chen C."/>
            <person name="Yan M."/>
            <person name="Daum C."/>
            <person name="Ng V."/>
            <person name="Clum A."/>
            <person name="Steindorff A."/>
            <person name="Ohm R.A."/>
            <person name="Martin F."/>
            <person name="Silar P."/>
            <person name="Natvig D.O."/>
            <person name="Lalanne C."/>
            <person name="Gautier V."/>
            <person name="Ament-Velasquez S.L."/>
            <person name="Kruys A."/>
            <person name="Hutchinson M.I."/>
            <person name="Powell A.J."/>
            <person name="Barry K."/>
            <person name="Miller A.N."/>
            <person name="Grigoriev I.V."/>
            <person name="Debuchy R."/>
            <person name="Gladieux P."/>
            <person name="Hiltunen Thoren M."/>
            <person name="Johannesson H."/>
        </authorList>
    </citation>
    <scope>NUCLEOTIDE SEQUENCE</scope>
    <source>
        <strain evidence="2">CBS 731.68</strain>
    </source>
</reference>
<dbReference type="GeneID" id="87829743"/>
<evidence type="ECO:0000256" key="1">
    <source>
        <dbReference type="SAM" id="Phobius"/>
    </source>
</evidence>
<dbReference type="AlphaFoldDB" id="A0AAN6Z3Y9"/>
<proteinExistence type="predicted"/>
<dbReference type="PANTHER" id="PTHR35519">
    <property type="entry name" value="MEMBRANE PROTEINS"/>
    <property type="match status" value="1"/>
</dbReference>
<dbReference type="RefSeq" id="XP_062647754.1">
    <property type="nucleotide sequence ID" value="XM_062792974.1"/>
</dbReference>
<keyword evidence="1" id="KW-1133">Transmembrane helix</keyword>
<dbReference type="EMBL" id="MU853228">
    <property type="protein sequence ID" value="KAK4123983.1"/>
    <property type="molecule type" value="Genomic_DNA"/>
</dbReference>
<gene>
    <name evidence="2" type="ORF">N657DRAFT_645599</name>
</gene>
<sequence>MSSIALKLFKKQAEAKLGKRNTNLEDPYYYEKQVEVRGKTTTKRDERPLPEGLSANDRKILKDVRKRAHRLDQSFSFCGFQFGWSAFIGLIPVIGDAIDLLVALSLIKKAAKVDGGLPKRLYSMMFTNIMLDFAVGFVPILGDLADAWFRANTRNAWLLDAYLTAEGGRIQTNAIVDPEERHC</sequence>
<reference evidence="2" key="2">
    <citation type="submission" date="2023-05" db="EMBL/GenBank/DDBJ databases">
        <authorList>
            <consortium name="Lawrence Berkeley National Laboratory"/>
            <person name="Steindorff A."/>
            <person name="Hensen N."/>
            <person name="Bonometti L."/>
            <person name="Westerberg I."/>
            <person name="Brannstrom I.O."/>
            <person name="Guillou S."/>
            <person name="Cros-Aarteil S."/>
            <person name="Calhoun S."/>
            <person name="Haridas S."/>
            <person name="Kuo A."/>
            <person name="Mondo S."/>
            <person name="Pangilinan J."/>
            <person name="Riley R."/>
            <person name="Labutti K."/>
            <person name="Andreopoulos B."/>
            <person name="Lipzen A."/>
            <person name="Chen C."/>
            <person name="Yanf M."/>
            <person name="Daum C."/>
            <person name="Ng V."/>
            <person name="Clum A."/>
            <person name="Ohm R."/>
            <person name="Martin F."/>
            <person name="Silar P."/>
            <person name="Natvig D."/>
            <person name="Lalanne C."/>
            <person name="Gautier V."/>
            <person name="Ament-Velasquez S.L."/>
            <person name="Kruys A."/>
            <person name="Hutchinson M.I."/>
            <person name="Powell A.J."/>
            <person name="Barry K."/>
            <person name="Miller A.N."/>
            <person name="Grigoriev I.V."/>
            <person name="Debuchy R."/>
            <person name="Gladieux P."/>
            <person name="Thoren M.H."/>
            <person name="Johannesson H."/>
        </authorList>
    </citation>
    <scope>NUCLEOTIDE SEQUENCE</scope>
    <source>
        <strain evidence="2">CBS 731.68</strain>
    </source>
</reference>
<accession>A0AAN6Z3Y9</accession>
<evidence type="ECO:0000313" key="3">
    <source>
        <dbReference type="Proteomes" id="UP001302602"/>
    </source>
</evidence>
<protein>
    <submittedName>
        <fullName evidence="2">Uncharacterized protein</fullName>
    </submittedName>
</protein>
<keyword evidence="1" id="KW-0472">Membrane</keyword>
<keyword evidence="3" id="KW-1185">Reference proteome</keyword>